<evidence type="ECO:0000256" key="3">
    <source>
        <dbReference type="ARBA" id="ARBA00022598"/>
    </source>
</evidence>
<proteinExistence type="predicted"/>
<dbReference type="AlphaFoldDB" id="K2QEY3"/>
<dbReference type="RefSeq" id="WP_004029210.1">
    <property type="nucleotide sequence ID" value="NZ_AMPO01000001.1"/>
</dbReference>
<dbReference type="Gene3D" id="3.40.50.12780">
    <property type="entry name" value="N-terminal domain of ligase-like"/>
    <property type="match status" value="1"/>
</dbReference>
<dbReference type="EMBL" id="AMPO01000001">
    <property type="protein sequence ID" value="EKF86656.1"/>
    <property type="molecule type" value="Genomic_DNA"/>
</dbReference>
<dbReference type="Gene3D" id="3.40.50.720">
    <property type="entry name" value="NAD(P)-binding Rossmann-like Domain"/>
    <property type="match status" value="1"/>
</dbReference>
<dbReference type="GO" id="GO:0016020">
    <property type="term" value="C:membrane"/>
    <property type="evidence" value="ECO:0007669"/>
    <property type="project" value="TreeGrafter"/>
</dbReference>
<dbReference type="InterPro" id="IPR042099">
    <property type="entry name" value="ANL_N_sf"/>
</dbReference>
<keyword evidence="2" id="KW-0597">Phosphoprotein</keyword>
<evidence type="ECO:0000259" key="7">
    <source>
        <dbReference type="Pfam" id="PF07993"/>
    </source>
</evidence>
<keyword evidence="3 8" id="KW-0436">Ligase</keyword>
<dbReference type="SUPFAM" id="SSF51735">
    <property type="entry name" value="NAD(P)-binding Rossmann-fold domains"/>
    <property type="match status" value="1"/>
</dbReference>
<gene>
    <name evidence="8" type="ORF">A994_00180</name>
</gene>
<evidence type="ECO:0000256" key="5">
    <source>
        <dbReference type="ARBA" id="ARBA00023098"/>
    </source>
</evidence>
<accession>K2QEY3</accession>
<dbReference type="Proteomes" id="UP000007360">
    <property type="component" value="Unassembled WGS sequence"/>
</dbReference>
<feature type="domain" description="AMP-dependent synthetase/ligase" evidence="6">
    <location>
        <begin position="436"/>
        <end position="787"/>
    </location>
</feature>
<dbReference type="GO" id="GO:0004467">
    <property type="term" value="F:long-chain fatty acid-CoA ligase activity"/>
    <property type="evidence" value="ECO:0007669"/>
    <property type="project" value="TreeGrafter"/>
</dbReference>
<evidence type="ECO:0000256" key="4">
    <source>
        <dbReference type="ARBA" id="ARBA00022832"/>
    </source>
</evidence>
<keyword evidence="1" id="KW-0596">Phosphopantetheine</keyword>
<evidence type="ECO:0000313" key="9">
    <source>
        <dbReference type="Proteomes" id="UP000007360"/>
    </source>
</evidence>
<sequence length="952" mass="107056">MAETMKTRVLLTGANGFLGTQIARQLIYLPEIEIIAMVRAKDKETARLRLERSWYDWGELQEALNDRVTVIPGDVTLEDLGMADEDYQNLVLTLTHIIHTVADLRLHAPLEDLRKTNVEGTRNLLKLAVQAQENGIFKRFSHLSTAYVAGKREGLILEDPEFIPKVNFNEANEANVNQINEVTTDFWSNYEESKYEAEQAVLKSGVPYSIFRPGMVVGDSETGDIKTFNTVYALFKLYLNGKLRFIPTSSNLTLNMVPVDYVAHAVGNLTFNREAEGKTFHLTAPQETLPTISQLLEQVRIWAQDKLDLKLPQPIFIPVAPLIQRISARSSRPQSGILNTLFTLAPYLNEKHTFSRDNINNFLGDYNLKWEEYLPHILEYAVYHGFFHRSERTVHEQVLYRLGSRSYPVKYYDITPDGVQEKSAAKMREDIISSYNSLKESGVGRGDRVALVGLNSTRYLTLEVAIGLLGAVSVPLYYTSPPKEIENILKTSKAKILFVGTPHLMKRLSELDISLEMISFCRESQSIPSGIVSWSEFLKKGKDHQKIKNNSLIQAPVDFGDLATIRYTSGTTGTPKGVTFNQEHLRWMAESMASLPPWKDRNREVRYLSFLPMNHVVEGILGTFSPYYAPAPLKIYFLEDFGDLASALPQAKPTIFFSVPRFYEKLWSQLKNSFMGSHYIHLKPGIRKKILKPVMKRLFLGKAGLDHCSQLIVGSATSSQHLILDYHSLGVEIHNAYGLTEAPLVTLNRRGANRIGTVGEPLPETNIIIARDGEVLVKGPQVTPGYFESDVTPPKKGGWLQSGDIGFITPEGSLVITGRKKELIINSYGKSIDPLRIEALLRNAPGTSEVMLVGEGKPYLIALIWVEDDYDPLEIERTIHKINQDLSHPEQVKRWGILPNDLSIDGGDLTANMKLKREIITQRYQDVIDALYQGAPNPLILHLGQLEAANGN</sequence>
<name>K2QEY3_METFP</name>
<comment type="caution">
    <text evidence="8">The sequence shown here is derived from an EMBL/GenBank/DDBJ whole genome shotgun (WGS) entry which is preliminary data.</text>
</comment>
<protein>
    <submittedName>
        <fullName evidence="8">Long-chain-fatty-acid--CoA ligase</fullName>
    </submittedName>
</protein>
<dbReference type="PATRIC" id="fig|1204725.3.peg.34"/>
<feature type="domain" description="Thioester reductase (TE)" evidence="7">
    <location>
        <begin position="11"/>
        <end position="265"/>
    </location>
</feature>
<reference evidence="8 9" key="1">
    <citation type="journal article" date="2012" name="J. Bacteriol.">
        <title>Draft genome sequence of Methanobacterium formicicum DSM 3637, an archaebacterium isolated from the methane producer amoeba Pelomyxa palustris.</title>
        <authorList>
            <person name="Gutierrez G."/>
        </authorList>
    </citation>
    <scope>NUCLEOTIDE SEQUENCE [LARGE SCALE GENOMIC DNA]</scope>
    <source>
        <strain evidence="9">DSM 3637 / PP1</strain>
    </source>
</reference>
<dbReference type="InterPro" id="IPR020845">
    <property type="entry name" value="AMP-binding_CS"/>
</dbReference>
<keyword evidence="9" id="KW-1185">Reference proteome</keyword>
<evidence type="ECO:0000259" key="6">
    <source>
        <dbReference type="Pfam" id="PF00501"/>
    </source>
</evidence>
<dbReference type="InterPro" id="IPR013120">
    <property type="entry name" value="FAR_NAD-bd"/>
</dbReference>
<dbReference type="Pfam" id="PF23562">
    <property type="entry name" value="AMP-binding_C_3"/>
    <property type="match status" value="1"/>
</dbReference>
<dbReference type="PROSITE" id="PS00455">
    <property type="entry name" value="AMP_BINDING"/>
    <property type="match status" value="1"/>
</dbReference>
<dbReference type="Pfam" id="PF07993">
    <property type="entry name" value="NAD_binding_4"/>
    <property type="match status" value="1"/>
</dbReference>
<evidence type="ECO:0000313" key="8">
    <source>
        <dbReference type="EMBL" id="EKF86656.1"/>
    </source>
</evidence>
<evidence type="ECO:0000256" key="1">
    <source>
        <dbReference type="ARBA" id="ARBA00022450"/>
    </source>
</evidence>
<dbReference type="PANTHER" id="PTHR43272:SF32">
    <property type="entry name" value="AMP-DEPENDENT SYNTHETASE_LIGASE DOMAIN-CONTAINING PROTEIN"/>
    <property type="match status" value="1"/>
</dbReference>
<evidence type="ECO:0000256" key="2">
    <source>
        <dbReference type="ARBA" id="ARBA00022553"/>
    </source>
</evidence>
<dbReference type="PANTHER" id="PTHR43272">
    <property type="entry name" value="LONG-CHAIN-FATTY-ACID--COA LIGASE"/>
    <property type="match status" value="1"/>
</dbReference>
<dbReference type="Pfam" id="PF00501">
    <property type="entry name" value="AMP-binding"/>
    <property type="match status" value="1"/>
</dbReference>
<dbReference type="InterPro" id="IPR000873">
    <property type="entry name" value="AMP-dep_synth/lig_dom"/>
</dbReference>
<organism evidence="8 9">
    <name type="scientific">Methanobacterium formicicum (strain DSM 3637 / PP1)</name>
    <dbReference type="NCBI Taxonomy" id="1204725"/>
    <lineage>
        <taxon>Archaea</taxon>
        <taxon>Methanobacteriati</taxon>
        <taxon>Methanobacteriota</taxon>
        <taxon>Methanomada group</taxon>
        <taxon>Methanobacteria</taxon>
        <taxon>Methanobacteriales</taxon>
        <taxon>Methanobacteriaceae</taxon>
        <taxon>Methanobacterium</taxon>
    </lineage>
</organism>
<dbReference type="InterPro" id="IPR036291">
    <property type="entry name" value="NAD(P)-bd_dom_sf"/>
</dbReference>
<keyword evidence="5" id="KW-0443">Lipid metabolism</keyword>
<keyword evidence="4" id="KW-0276">Fatty acid metabolism</keyword>
<dbReference type="SUPFAM" id="SSF56801">
    <property type="entry name" value="Acetyl-CoA synthetase-like"/>
    <property type="match status" value="1"/>
</dbReference>
<dbReference type="CDD" id="cd05263">
    <property type="entry name" value="MupV_like_SDR_e"/>
    <property type="match status" value="1"/>
</dbReference>
<dbReference type="OrthoDB" id="70225at2157"/>